<keyword evidence="1" id="KW-0732">Signal</keyword>
<dbReference type="AlphaFoldDB" id="A0A7S1Y275"/>
<feature type="chain" id="PRO_5031008197" evidence="1">
    <location>
        <begin position="23"/>
        <end position="276"/>
    </location>
</feature>
<name>A0A7S1Y275_9STRA</name>
<accession>A0A7S1Y275</accession>
<protein>
    <submittedName>
        <fullName evidence="2">Uncharacterized protein</fullName>
    </submittedName>
</protein>
<organism evidence="2">
    <name type="scientific">Grammatophora oceanica</name>
    <dbReference type="NCBI Taxonomy" id="210454"/>
    <lineage>
        <taxon>Eukaryota</taxon>
        <taxon>Sar</taxon>
        <taxon>Stramenopiles</taxon>
        <taxon>Ochrophyta</taxon>
        <taxon>Bacillariophyta</taxon>
        <taxon>Fragilariophyceae</taxon>
        <taxon>Fragilariophycidae</taxon>
        <taxon>Rhabdonematales</taxon>
        <taxon>Grammatophoraceae</taxon>
        <taxon>Grammatophora</taxon>
    </lineage>
</organism>
<gene>
    <name evidence="2" type="ORF">GOCE00092_LOCUS1128</name>
</gene>
<proteinExistence type="predicted"/>
<sequence>MIDTMMRSVFFLVLLLRASVVAQEPTATPVVSTGTPTTTAMPTFTPWSGCTDPKNLEGEDKLITIGKKHTICFSIGPGGNWAAGVSYLRYTFQPIADEYSRFHIPGSYSSLVERDDSPIPGNLTVHVASQDFLSFVRIYYDPDAGRIFPYLTAIIDVQKGVVQGIAWDDACVFCNKGRCVDNMYDFNGNSAASLGVNQPSTGCFLTNEECGEIASEGTGRECDLQLYVVWTGSDKDGKAFQSSPNRFSAFPPGRLQDRILNNLPDLPNFSDFNPFK</sequence>
<evidence type="ECO:0000256" key="1">
    <source>
        <dbReference type="SAM" id="SignalP"/>
    </source>
</evidence>
<reference evidence="2" key="1">
    <citation type="submission" date="2021-01" db="EMBL/GenBank/DDBJ databases">
        <authorList>
            <person name="Corre E."/>
            <person name="Pelletier E."/>
            <person name="Niang G."/>
            <person name="Scheremetjew M."/>
            <person name="Finn R."/>
            <person name="Kale V."/>
            <person name="Holt S."/>
            <person name="Cochrane G."/>
            <person name="Meng A."/>
            <person name="Brown T."/>
            <person name="Cohen L."/>
        </authorList>
    </citation>
    <scope>NUCLEOTIDE SEQUENCE</scope>
    <source>
        <strain evidence="2">CCMP 410</strain>
    </source>
</reference>
<evidence type="ECO:0000313" key="2">
    <source>
        <dbReference type="EMBL" id="CAD9272221.1"/>
    </source>
</evidence>
<dbReference type="EMBL" id="HBGK01002081">
    <property type="protein sequence ID" value="CAD9272221.1"/>
    <property type="molecule type" value="Transcribed_RNA"/>
</dbReference>
<feature type="signal peptide" evidence="1">
    <location>
        <begin position="1"/>
        <end position="22"/>
    </location>
</feature>